<feature type="domain" description="Bromo" evidence="10">
    <location>
        <begin position="1472"/>
        <end position="1542"/>
    </location>
</feature>
<keyword evidence="3" id="KW-0805">Transcription regulation</keyword>
<dbReference type="Pfam" id="PF15288">
    <property type="entry name" value="zf-CCHC_6"/>
    <property type="match status" value="1"/>
</dbReference>
<evidence type="ECO:0000256" key="9">
    <source>
        <dbReference type="SAM" id="MobiDB-lite"/>
    </source>
</evidence>
<organism evidence="11">
    <name type="scientific">Albugo laibachii Nc14</name>
    <dbReference type="NCBI Taxonomy" id="890382"/>
    <lineage>
        <taxon>Eukaryota</taxon>
        <taxon>Sar</taxon>
        <taxon>Stramenopiles</taxon>
        <taxon>Oomycota</taxon>
        <taxon>Peronosporomycetes</taxon>
        <taxon>Albuginales</taxon>
        <taxon>Albuginaceae</taxon>
        <taxon>Albugo</taxon>
    </lineage>
</organism>
<dbReference type="InterPro" id="IPR036427">
    <property type="entry name" value="Bromodomain-like_sf"/>
</dbReference>
<dbReference type="GO" id="GO:0051123">
    <property type="term" value="P:RNA polymerase II preinitiation complex assembly"/>
    <property type="evidence" value="ECO:0007669"/>
    <property type="project" value="TreeGrafter"/>
</dbReference>
<dbReference type="PRINTS" id="PR00503">
    <property type="entry name" value="BROMODOMAIN"/>
</dbReference>
<keyword evidence="5" id="KW-0804">Transcription</keyword>
<evidence type="ECO:0000256" key="5">
    <source>
        <dbReference type="ARBA" id="ARBA00023163"/>
    </source>
</evidence>
<keyword evidence="4 7" id="KW-0103">Bromodomain</keyword>
<dbReference type="SUPFAM" id="SSF47370">
    <property type="entry name" value="Bromodomain"/>
    <property type="match status" value="1"/>
</dbReference>
<dbReference type="EMBL" id="FR824521">
    <property type="protein sequence ID" value="CCA27230.1"/>
    <property type="molecule type" value="Genomic_DNA"/>
</dbReference>
<dbReference type="GO" id="GO:0017025">
    <property type="term" value="F:TBP-class protein binding"/>
    <property type="evidence" value="ECO:0007669"/>
    <property type="project" value="InterPro"/>
</dbReference>
<dbReference type="GO" id="GO:0004402">
    <property type="term" value="F:histone acetyltransferase activity"/>
    <property type="evidence" value="ECO:0007669"/>
    <property type="project" value="InterPro"/>
</dbReference>
<feature type="compositionally biased region" description="Basic residues" evidence="9">
    <location>
        <begin position="549"/>
        <end position="558"/>
    </location>
</feature>
<evidence type="ECO:0000256" key="4">
    <source>
        <dbReference type="ARBA" id="ARBA00023117"/>
    </source>
</evidence>
<feature type="compositionally biased region" description="Basic and acidic residues" evidence="9">
    <location>
        <begin position="1136"/>
        <end position="1147"/>
    </location>
</feature>
<keyword evidence="6" id="KW-0539">Nucleus</keyword>
<keyword evidence="11" id="KW-0648">Protein biosynthesis</keyword>
<evidence type="ECO:0000256" key="8">
    <source>
        <dbReference type="SAM" id="Coils"/>
    </source>
</evidence>
<feature type="coiled-coil region" evidence="8">
    <location>
        <begin position="1240"/>
        <end position="1311"/>
    </location>
</feature>
<gene>
    <name evidence="11" type="primary">AlNc14C480G11884</name>
    <name evidence="11" type="ORF">ALNC14_133740</name>
</gene>
<keyword evidence="11" id="KW-0396">Initiation factor</keyword>
<proteinExistence type="inferred from homology"/>
<dbReference type="InterPro" id="IPR040240">
    <property type="entry name" value="TAF1"/>
</dbReference>
<comment type="subcellular location">
    <subcellularLocation>
        <location evidence="1">Nucleus</location>
    </subcellularLocation>
</comment>
<feature type="region of interest" description="Disordered" evidence="9">
    <location>
        <begin position="1359"/>
        <end position="1383"/>
    </location>
</feature>
<feature type="region of interest" description="Disordered" evidence="9">
    <location>
        <begin position="541"/>
        <end position="564"/>
    </location>
</feature>
<evidence type="ECO:0000256" key="2">
    <source>
        <dbReference type="ARBA" id="ARBA00009064"/>
    </source>
</evidence>
<evidence type="ECO:0000256" key="6">
    <source>
        <dbReference type="ARBA" id="ARBA00023242"/>
    </source>
</evidence>
<dbReference type="HOGENOM" id="CLU_003744_0_0_1"/>
<dbReference type="Pfam" id="PF00439">
    <property type="entry name" value="Bromodomain"/>
    <property type="match status" value="1"/>
</dbReference>
<keyword evidence="8" id="KW-0175">Coiled coil</keyword>
<dbReference type="GO" id="GO:0005669">
    <property type="term" value="C:transcription factor TFIID complex"/>
    <property type="evidence" value="ECO:0007669"/>
    <property type="project" value="InterPro"/>
</dbReference>
<feature type="compositionally biased region" description="Polar residues" evidence="9">
    <location>
        <begin position="1178"/>
        <end position="1189"/>
    </location>
</feature>
<evidence type="ECO:0000256" key="1">
    <source>
        <dbReference type="ARBA" id="ARBA00004123"/>
    </source>
</evidence>
<dbReference type="InterPro" id="IPR001487">
    <property type="entry name" value="Bromodomain"/>
</dbReference>
<dbReference type="InterPro" id="IPR018359">
    <property type="entry name" value="Bromodomain_CS"/>
</dbReference>
<dbReference type="Gene3D" id="1.20.920.10">
    <property type="entry name" value="Bromodomain-like"/>
    <property type="match status" value="1"/>
</dbReference>
<accession>F0X0E4</accession>
<reference evidence="11" key="1">
    <citation type="journal article" date="2011" name="PLoS Biol.">
        <title>Gene gain and loss during evolution of obligate parasitism in the white rust pathogen of Arabidopsis thaliana.</title>
        <authorList>
            <person name="Kemen E."/>
            <person name="Gardiner A."/>
            <person name="Schultz-Larsen T."/>
            <person name="Kemen A.C."/>
            <person name="Balmuth A.L."/>
            <person name="Robert-Seilaniantz A."/>
            <person name="Bailey K."/>
            <person name="Holub E."/>
            <person name="Studholme D.J."/>
            <person name="Maclean D."/>
            <person name="Jones J.D."/>
        </authorList>
    </citation>
    <scope>NUCLEOTIDE SEQUENCE</scope>
</reference>
<comment type="similarity">
    <text evidence="2">Belongs to the TAF1 family.</text>
</comment>
<dbReference type="InterPro" id="IPR041670">
    <property type="entry name" value="Znf-CCHC_6"/>
</dbReference>
<name>F0X0E4_9STRA</name>
<sequence length="1578" mass="177301">MSVARDDATCESVKDKRDVRCKFHIPKISESQNIVDFAKIYSKHSGEKIWENLPQLSKELMAITAEYKKKRESCKSQNDFAVCHDEVESFISCAENAFDQIAVKGISQSLKGGMSPLSDFPTAKGKPMRRFTSLLVSPFEDVIRRADLEESRRRSLQSLAVDDSKSIRENAMYDKVEQIPWEHMIIWGKKTNFYPESSTRCIEEHEDEQDISDNVGNMKADFTLNSENRSDGKNTVKLKKKEDQSIVYVPNPAEIESDFDMTKPRHYRWELEDEKFKSSEALRSDSVSSNAPLGHPVTSEPLPAEIEAPNRVILSLPCPLNQELESGTWLDAIGWNCTQEMPETKLVLDDNDTNIILSVPETEDIRPTLRIPERKLGAAEQRLEQLDKQRREKKQRIDEVMGNLEFGEETAEGRLGTDGTGKKNKETRIIKNIGHVHHSLPAIKLTMTKPELPKSKLREFHRPRGKFKINERLLFTRSPKVAMPQKIEKNAMVVTQIKKSSDLNPTAGGKLIMVEYTEQNPPILSNPGMASRVLHYWRPPEDDDDHVLGKKKSKKAKPKPPEMPMGQVITLGDHDESPFVGDIPPGRVVTSLNSKLYKIPIFRHKAVVPFATNASAREAGNYVLFLLCRSISKHKKGSSMDPSSSGIGAKSTIYIMELPELYVAGQIEPQLEVPAPNSRSANDFIRPYMSFHILRLFKKASDGERLKIEDVARAFPNQSGTAIRKRMKEVATFERGGNDSGWWKKKAANQLTSEEEIRSSIPPENVCLYESMMAGHRRLSDIGLTKLFSPSGVNSAINLMLKRLELRRQALTTKFIDSLVVDRVSAREKAQKELWQSDPMIRKLEKDIQIARYINEQLQITPWNLTNNYVECHLQGKGSGMLQLGGIGDPTGRGEGFSFVRVPQSRAKKKDGEDGNDTGGTAPSADSAAVQKAVAAVTGTTADLRKLKMKEAGDVLRNLGLAEADIKKLRRWDRIHMVRELSSRATAHGVAGTLSKFARGARKSLSAQQQEYRKKCDVIYERQMDVLSASRVTFSSDEEEGDDLDLSDFDDFEKEVEAGILGGGDAEKMVRRGPEKLFLKGGGGLNRTREALAEREDIVQLRRLMEEMKEDGGGGGASTTTSDVPRPDVDMNNLRNELRANEIRDEGTIAPSKTHLAGSRAESVISSAVATPTDHLSRSSSPQHANNTIESKKNALGTGGHVPGRKVLKRVTRVVEEDGTERTRIEFVIDEKQIARFKALQQRKERLQNVEERNQLRKRKRMLALEGDPTNQNLLNKAKKRKQLQEELKQLQKTEEENKGYQELLRKQGEEEALSQLANSAAQLKGVIRCTQCGQVGHMRTNRSCPLYMADETRIKISAATSNSAERKADGDGGGTPNSLEENPLRLRVKSSAAILEDLDMKPSKITVNLSELREGARKHQIEKKRRRMQEVKEQAEIYKRPYMNPMVKQSRSRMPVTHLNGNLELVIQELLEMDESELFRTPVDGAVVKDYYHVIKHPMDLTTMKTKIQNTEYLSIRDFIKDLELVVNNSKAYNGDASRSLITANAVKLLKRAQEKLKNINAEGGMPPSSTLAEKAG</sequence>
<dbReference type="PANTHER" id="PTHR13900">
    <property type="entry name" value="TRANSCRIPTION INITIATION FACTOR TFIID"/>
    <property type="match status" value="1"/>
</dbReference>
<dbReference type="PROSITE" id="PS00633">
    <property type="entry name" value="BROMODOMAIN_1"/>
    <property type="match status" value="1"/>
</dbReference>
<evidence type="ECO:0000313" key="11">
    <source>
        <dbReference type="EMBL" id="CCA27230.1"/>
    </source>
</evidence>
<protein>
    <submittedName>
        <fullName evidence="11">Transcription initiation factor TFIID subunit 1 puta</fullName>
    </submittedName>
</protein>
<dbReference type="Pfam" id="PF12157">
    <property type="entry name" value="DUF3591"/>
    <property type="match status" value="2"/>
</dbReference>
<evidence type="ECO:0000256" key="7">
    <source>
        <dbReference type="PROSITE-ProRule" id="PRU00035"/>
    </source>
</evidence>
<dbReference type="GO" id="GO:0003743">
    <property type="term" value="F:translation initiation factor activity"/>
    <property type="evidence" value="ECO:0007669"/>
    <property type="project" value="UniProtKB-KW"/>
</dbReference>
<reference evidence="11" key="2">
    <citation type="submission" date="2011-02" db="EMBL/GenBank/DDBJ databases">
        <authorList>
            <person name="MacLean D."/>
        </authorList>
    </citation>
    <scope>NUCLEOTIDE SEQUENCE</scope>
</reference>
<feature type="region of interest" description="Disordered" evidence="9">
    <location>
        <begin position="903"/>
        <end position="927"/>
    </location>
</feature>
<evidence type="ECO:0000256" key="3">
    <source>
        <dbReference type="ARBA" id="ARBA00023015"/>
    </source>
</evidence>
<dbReference type="SMART" id="SM00297">
    <property type="entry name" value="BROMO"/>
    <property type="match status" value="1"/>
</dbReference>
<dbReference type="GO" id="GO:0016251">
    <property type="term" value="F:RNA polymerase II general transcription initiation factor activity"/>
    <property type="evidence" value="ECO:0007669"/>
    <property type="project" value="InterPro"/>
</dbReference>
<feature type="region of interest" description="Disordered" evidence="9">
    <location>
        <begin position="1107"/>
        <end position="1204"/>
    </location>
</feature>
<feature type="region of interest" description="Disordered" evidence="9">
    <location>
        <begin position="399"/>
        <end position="424"/>
    </location>
</feature>
<dbReference type="InterPro" id="IPR022591">
    <property type="entry name" value="TAF1_HAT_dom"/>
</dbReference>
<evidence type="ECO:0000259" key="10">
    <source>
        <dbReference type="PROSITE" id="PS50014"/>
    </source>
</evidence>
<dbReference type="PANTHER" id="PTHR13900:SF0">
    <property type="entry name" value="TRANSCRIPTION INITIATION FACTOR TFIID SUBUNIT 1"/>
    <property type="match status" value="1"/>
</dbReference>
<dbReference type="PROSITE" id="PS50014">
    <property type="entry name" value="BROMODOMAIN_2"/>
    <property type="match status" value="1"/>
</dbReference>